<sequence>MELVHVRVATTVTKQQTPVPSVL</sequence>
<gene>
    <name evidence="1" type="ORF">MAR_018082</name>
</gene>
<reference evidence="1" key="1">
    <citation type="submission" date="2022-11" db="EMBL/GenBank/DDBJ databases">
        <title>Centuries of genome instability and evolution in soft-shell clam transmissible cancer (bioRxiv).</title>
        <authorList>
            <person name="Hart S.F.M."/>
            <person name="Yonemitsu M.A."/>
            <person name="Giersch R.M."/>
            <person name="Beal B.F."/>
            <person name="Arriagada G."/>
            <person name="Davis B.W."/>
            <person name="Ostrander E.A."/>
            <person name="Goff S.P."/>
            <person name="Metzger M.J."/>
        </authorList>
    </citation>
    <scope>NUCLEOTIDE SEQUENCE</scope>
    <source>
        <strain evidence="1">MELC-2E11</strain>
        <tissue evidence="1">Siphon/mantle</tissue>
    </source>
</reference>
<keyword evidence="2" id="KW-1185">Reference proteome</keyword>
<evidence type="ECO:0000313" key="1">
    <source>
        <dbReference type="EMBL" id="WAR08124.1"/>
    </source>
</evidence>
<dbReference type="Proteomes" id="UP001164746">
    <property type="component" value="Chromosome 6"/>
</dbReference>
<accession>A0ABY7EGB3</accession>
<organism evidence="1 2">
    <name type="scientific">Mya arenaria</name>
    <name type="common">Soft-shell clam</name>
    <dbReference type="NCBI Taxonomy" id="6604"/>
    <lineage>
        <taxon>Eukaryota</taxon>
        <taxon>Metazoa</taxon>
        <taxon>Spiralia</taxon>
        <taxon>Lophotrochozoa</taxon>
        <taxon>Mollusca</taxon>
        <taxon>Bivalvia</taxon>
        <taxon>Autobranchia</taxon>
        <taxon>Heteroconchia</taxon>
        <taxon>Euheterodonta</taxon>
        <taxon>Imparidentia</taxon>
        <taxon>Neoheterodontei</taxon>
        <taxon>Myida</taxon>
        <taxon>Myoidea</taxon>
        <taxon>Myidae</taxon>
        <taxon>Mya</taxon>
    </lineage>
</organism>
<dbReference type="EMBL" id="CP111017">
    <property type="protein sequence ID" value="WAR08124.1"/>
    <property type="molecule type" value="Genomic_DNA"/>
</dbReference>
<evidence type="ECO:0000313" key="2">
    <source>
        <dbReference type="Proteomes" id="UP001164746"/>
    </source>
</evidence>
<protein>
    <submittedName>
        <fullName evidence="1">Uncharacterized protein</fullName>
    </submittedName>
</protein>
<name>A0ABY7EGB3_MYAAR</name>
<proteinExistence type="predicted"/>